<dbReference type="InterPro" id="IPR013656">
    <property type="entry name" value="PAS_4"/>
</dbReference>
<evidence type="ECO:0000313" key="16">
    <source>
        <dbReference type="EMBL" id="GAA2367544.1"/>
    </source>
</evidence>
<comment type="subcellular location">
    <subcellularLocation>
        <location evidence="2">Cell membrane</location>
    </subcellularLocation>
</comment>
<dbReference type="InterPro" id="IPR036890">
    <property type="entry name" value="HATPase_C_sf"/>
</dbReference>
<dbReference type="PROSITE" id="PS50113">
    <property type="entry name" value="PAC"/>
    <property type="match status" value="1"/>
</dbReference>
<organism evidence="16 17">
    <name type="scientific">Dactylosporangium salmoneum</name>
    <dbReference type="NCBI Taxonomy" id="53361"/>
    <lineage>
        <taxon>Bacteria</taxon>
        <taxon>Bacillati</taxon>
        <taxon>Actinomycetota</taxon>
        <taxon>Actinomycetes</taxon>
        <taxon>Micromonosporales</taxon>
        <taxon>Micromonosporaceae</taxon>
        <taxon>Dactylosporangium</taxon>
    </lineage>
</organism>
<dbReference type="PANTHER" id="PTHR42878">
    <property type="entry name" value="TWO-COMPONENT HISTIDINE KINASE"/>
    <property type="match status" value="1"/>
</dbReference>
<dbReference type="InterPro" id="IPR004358">
    <property type="entry name" value="Sig_transdc_His_kin-like_C"/>
</dbReference>
<evidence type="ECO:0000256" key="10">
    <source>
        <dbReference type="ARBA" id="ARBA00023136"/>
    </source>
</evidence>
<keyword evidence="6" id="KW-0812">Transmembrane</keyword>
<dbReference type="InterPro" id="IPR006189">
    <property type="entry name" value="CHASE_dom"/>
</dbReference>
<dbReference type="InterPro" id="IPR003661">
    <property type="entry name" value="HisK_dim/P_dom"/>
</dbReference>
<dbReference type="NCBIfam" id="TIGR00229">
    <property type="entry name" value="sensory_box"/>
    <property type="match status" value="2"/>
</dbReference>
<dbReference type="PROSITE" id="PS50109">
    <property type="entry name" value="HIS_KIN"/>
    <property type="match status" value="1"/>
</dbReference>
<feature type="domain" description="PAS" evidence="14">
    <location>
        <begin position="467"/>
        <end position="540"/>
    </location>
</feature>
<dbReference type="RefSeq" id="WP_344616576.1">
    <property type="nucleotide sequence ID" value="NZ_BAAARV010000066.1"/>
</dbReference>
<evidence type="ECO:0000256" key="1">
    <source>
        <dbReference type="ARBA" id="ARBA00000085"/>
    </source>
</evidence>
<evidence type="ECO:0000256" key="6">
    <source>
        <dbReference type="ARBA" id="ARBA00022692"/>
    </source>
</evidence>
<feature type="domain" description="PAS" evidence="14">
    <location>
        <begin position="347"/>
        <end position="388"/>
    </location>
</feature>
<dbReference type="Pfam" id="PF08448">
    <property type="entry name" value="PAS_4"/>
    <property type="match status" value="1"/>
</dbReference>
<dbReference type="InterPro" id="IPR013767">
    <property type="entry name" value="PAS_fold"/>
</dbReference>
<keyword evidence="8" id="KW-1133">Transmembrane helix</keyword>
<evidence type="ECO:0000256" key="4">
    <source>
        <dbReference type="ARBA" id="ARBA00022553"/>
    </source>
</evidence>
<dbReference type="Pfam" id="PF03924">
    <property type="entry name" value="CHASE"/>
    <property type="match status" value="1"/>
</dbReference>
<dbReference type="InterPro" id="IPR000700">
    <property type="entry name" value="PAS-assoc_C"/>
</dbReference>
<evidence type="ECO:0000256" key="3">
    <source>
        <dbReference type="ARBA" id="ARBA00012438"/>
    </source>
</evidence>
<feature type="domain" description="Histidine kinase" evidence="13">
    <location>
        <begin position="623"/>
        <end position="838"/>
    </location>
</feature>
<dbReference type="PRINTS" id="PR00344">
    <property type="entry name" value="BCTRLSENSOR"/>
</dbReference>
<dbReference type="Proteomes" id="UP001501444">
    <property type="component" value="Unassembled WGS sequence"/>
</dbReference>
<gene>
    <name evidence="16" type="ORF">GCM10010170_067000</name>
</gene>
<dbReference type="Gene3D" id="3.30.450.350">
    <property type="entry name" value="CHASE domain"/>
    <property type="match status" value="1"/>
</dbReference>
<proteinExistence type="predicted"/>
<dbReference type="Pfam" id="PF00512">
    <property type="entry name" value="HisKA"/>
    <property type="match status" value="1"/>
</dbReference>
<keyword evidence="5" id="KW-0808">Transferase</keyword>
<evidence type="ECO:0000313" key="17">
    <source>
        <dbReference type="Proteomes" id="UP001501444"/>
    </source>
</evidence>
<dbReference type="Pfam" id="PF00989">
    <property type="entry name" value="PAS"/>
    <property type="match status" value="1"/>
</dbReference>
<keyword evidence="7" id="KW-0418">Kinase</keyword>
<dbReference type="EC" id="2.7.13.3" evidence="3"/>
<comment type="caution">
    <text evidence="16">The sequence shown here is derived from an EMBL/GenBank/DDBJ whole genome shotgun (WGS) entry which is preliminary data.</text>
</comment>
<dbReference type="CDD" id="cd00130">
    <property type="entry name" value="PAS"/>
    <property type="match status" value="1"/>
</dbReference>
<evidence type="ECO:0000259" key="13">
    <source>
        <dbReference type="PROSITE" id="PS50109"/>
    </source>
</evidence>
<evidence type="ECO:0000256" key="8">
    <source>
        <dbReference type="ARBA" id="ARBA00022989"/>
    </source>
</evidence>
<dbReference type="PROSITE" id="PS50112">
    <property type="entry name" value="PAS"/>
    <property type="match status" value="2"/>
</dbReference>
<dbReference type="Pfam" id="PF02518">
    <property type="entry name" value="HATPase_c"/>
    <property type="match status" value="1"/>
</dbReference>
<comment type="catalytic activity">
    <reaction evidence="1">
        <text>ATP + protein L-histidine = ADP + protein N-phospho-L-histidine.</text>
        <dbReference type="EC" id="2.7.13.3"/>
    </reaction>
</comment>
<dbReference type="EMBL" id="BAAARV010000066">
    <property type="protein sequence ID" value="GAA2367544.1"/>
    <property type="molecule type" value="Genomic_DNA"/>
</dbReference>
<dbReference type="SUPFAM" id="SSF55785">
    <property type="entry name" value="PYP-like sensor domain (PAS domain)"/>
    <property type="match status" value="2"/>
</dbReference>
<dbReference type="InterPro" id="IPR035965">
    <property type="entry name" value="PAS-like_dom_sf"/>
</dbReference>
<evidence type="ECO:0000256" key="12">
    <source>
        <dbReference type="SAM" id="Coils"/>
    </source>
</evidence>
<dbReference type="SMART" id="SM00091">
    <property type="entry name" value="PAS"/>
    <property type="match status" value="2"/>
</dbReference>
<protein>
    <recommendedName>
        <fullName evidence="11">Sensor-like histidine kinase SenX3</fullName>
        <ecNumber evidence="3">2.7.13.3</ecNumber>
    </recommendedName>
</protein>
<dbReference type="InterPro" id="IPR042240">
    <property type="entry name" value="CHASE_sf"/>
</dbReference>
<dbReference type="SUPFAM" id="SSF47384">
    <property type="entry name" value="Homodimeric domain of signal transducing histidine kinase"/>
    <property type="match status" value="1"/>
</dbReference>
<sequence length="850" mass="92001">MAGVRLQVLGVVLLGMLVSGGAGLLMHRVERDGAAQALDRRTAAAQDAVASAAQRYVDALQLAAGALEALPTLDAAAFGTATQPLGRLWLPGASAADYVVAVPDVEVAATQAAWRKLGATGLTLAPTAGVTEHYFTVLTRHLDSRSPSGPGAGRDVAAIPQVGSAIERAADTGLPSTSEPYVQLSDADRPAGEQPQTVTLAQRVRDRSSGAVRGFLQLTVRVQDFFGDTMLQPAPELLDVSLAAYAGTELRMIAGIHRSDPSDPDLRRSVEVQVGDRQWRLRVATDEGALVGADGHLDDGMFFGGAALTLVTALLVYTLATSRRRAEERVAVATAELRVAGATARQQAALLGAVMDTIADGVAVIDGDGRAAWLNPTARAILGPEASERPTSEWPELLDMREADGVTPYRSRHVGEGGPETYVECLMGDRRMEVRLRTLTKEGEPGAVAVMRDITDRHAAEEKLRSSEELLQILLDGARDYAIYMLDPGGLIVSWSVNAERLKGYSSEEVIGRPDSIFFTPEDRAAGTDEQILARARETGRAEIDGPRLRRNGTRFWAHGLLTAVRHPDGSPRGFVMVTQDMTARKQAERVIERLNADLERRVAERTADLREANAELESFSYSVSHDLRAPLRAVDGFAKMLALDYDAALDGQGRRYVGRTRAGAQQMGELIDGLLAFSRLQRQEMASRRVQLDHLVAEVWEELAVERGDRAVELVVGELPDALGDPRLIRHVVANLLGNAVKYTREARPARVEVGHRVTAGGEATYFVRDNGAGFDMRYADKLFKVFQRLHRVEDYEGTGIGLALAHRIVHRHGGQIWADAVPGEGATFYFTLPLFARTADVAELEAVR</sequence>
<dbReference type="InterPro" id="IPR000014">
    <property type="entry name" value="PAS"/>
</dbReference>
<dbReference type="SMART" id="SM00387">
    <property type="entry name" value="HATPase_c"/>
    <property type="match status" value="1"/>
</dbReference>
<dbReference type="SMART" id="SM00388">
    <property type="entry name" value="HisKA"/>
    <property type="match status" value="1"/>
</dbReference>
<dbReference type="InterPro" id="IPR050351">
    <property type="entry name" value="BphY/WalK/GraS-like"/>
</dbReference>
<feature type="domain" description="PAC" evidence="15">
    <location>
        <begin position="542"/>
        <end position="594"/>
    </location>
</feature>
<dbReference type="Gene3D" id="3.30.565.10">
    <property type="entry name" value="Histidine kinase-like ATPase, C-terminal domain"/>
    <property type="match status" value="1"/>
</dbReference>
<dbReference type="InterPro" id="IPR005467">
    <property type="entry name" value="His_kinase_dom"/>
</dbReference>
<accession>A0ABN3H3G0</accession>
<keyword evidence="4" id="KW-0597">Phosphoprotein</keyword>
<reference evidence="16 17" key="1">
    <citation type="journal article" date="2019" name="Int. J. Syst. Evol. Microbiol.">
        <title>The Global Catalogue of Microorganisms (GCM) 10K type strain sequencing project: providing services to taxonomists for standard genome sequencing and annotation.</title>
        <authorList>
            <consortium name="The Broad Institute Genomics Platform"/>
            <consortium name="The Broad Institute Genome Sequencing Center for Infectious Disease"/>
            <person name="Wu L."/>
            <person name="Ma J."/>
        </authorList>
    </citation>
    <scope>NUCLEOTIDE SEQUENCE [LARGE SCALE GENOMIC DNA]</scope>
    <source>
        <strain evidence="16 17">JCM 3272</strain>
    </source>
</reference>
<evidence type="ECO:0000259" key="15">
    <source>
        <dbReference type="PROSITE" id="PS50113"/>
    </source>
</evidence>
<keyword evidence="10" id="KW-0472">Membrane</keyword>
<keyword evidence="12" id="KW-0175">Coiled coil</keyword>
<dbReference type="CDD" id="cd00082">
    <property type="entry name" value="HisKA"/>
    <property type="match status" value="1"/>
</dbReference>
<dbReference type="Gene3D" id="1.10.287.130">
    <property type="match status" value="1"/>
</dbReference>
<dbReference type="PANTHER" id="PTHR42878:SF15">
    <property type="entry name" value="BACTERIOPHYTOCHROME"/>
    <property type="match status" value="1"/>
</dbReference>
<name>A0ABN3H3G0_9ACTN</name>
<keyword evidence="9" id="KW-0902">Two-component regulatory system</keyword>
<feature type="coiled-coil region" evidence="12">
    <location>
        <begin position="585"/>
        <end position="616"/>
    </location>
</feature>
<evidence type="ECO:0000256" key="7">
    <source>
        <dbReference type="ARBA" id="ARBA00022777"/>
    </source>
</evidence>
<dbReference type="InterPro" id="IPR003594">
    <property type="entry name" value="HATPase_dom"/>
</dbReference>
<dbReference type="Gene3D" id="3.30.450.20">
    <property type="entry name" value="PAS domain"/>
    <property type="match status" value="2"/>
</dbReference>
<evidence type="ECO:0000256" key="2">
    <source>
        <dbReference type="ARBA" id="ARBA00004236"/>
    </source>
</evidence>
<evidence type="ECO:0000256" key="11">
    <source>
        <dbReference type="ARBA" id="ARBA00039401"/>
    </source>
</evidence>
<keyword evidence="17" id="KW-1185">Reference proteome</keyword>
<evidence type="ECO:0000256" key="5">
    <source>
        <dbReference type="ARBA" id="ARBA00022679"/>
    </source>
</evidence>
<dbReference type="InterPro" id="IPR036097">
    <property type="entry name" value="HisK_dim/P_sf"/>
</dbReference>
<evidence type="ECO:0000256" key="9">
    <source>
        <dbReference type="ARBA" id="ARBA00023012"/>
    </source>
</evidence>
<evidence type="ECO:0000259" key="14">
    <source>
        <dbReference type="PROSITE" id="PS50112"/>
    </source>
</evidence>
<dbReference type="SUPFAM" id="SSF55874">
    <property type="entry name" value="ATPase domain of HSP90 chaperone/DNA topoisomerase II/histidine kinase"/>
    <property type="match status" value="1"/>
</dbReference>